<evidence type="ECO:0000256" key="1">
    <source>
        <dbReference type="ARBA" id="ARBA00006987"/>
    </source>
</evidence>
<keyword evidence="4" id="KW-1185">Reference proteome</keyword>
<evidence type="ECO:0000313" key="4">
    <source>
        <dbReference type="Proteomes" id="UP001549320"/>
    </source>
</evidence>
<gene>
    <name evidence="3" type="ORF">ABIE13_003382</name>
</gene>
<evidence type="ECO:0000313" key="3">
    <source>
        <dbReference type="EMBL" id="MET4578266.1"/>
    </source>
</evidence>
<feature type="chain" id="PRO_5046868738" evidence="2">
    <location>
        <begin position="27"/>
        <end position="327"/>
    </location>
</feature>
<dbReference type="Proteomes" id="UP001549320">
    <property type="component" value="Unassembled WGS sequence"/>
</dbReference>
<reference evidence="3 4" key="1">
    <citation type="submission" date="2024-06" db="EMBL/GenBank/DDBJ databases">
        <title>Sorghum-associated microbial communities from plants grown in Nebraska, USA.</title>
        <authorList>
            <person name="Schachtman D."/>
        </authorList>
    </citation>
    <scope>NUCLEOTIDE SEQUENCE [LARGE SCALE GENOMIC DNA]</scope>
    <source>
        <strain evidence="3 4">2709</strain>
    </source>
</reference>
<protein>
    <submittedName>
        <fullName evidence="3">Tripartite-type tricarboxylate transporter receptor subunit TctC</fullName>
    </submittedName>
</protein>
<dbReference type="Gene3D" id="3.40.190.150">
    <property type="entry name" value="Bordetella uptake gene, domain 1"/>
    <property type="match status" value="1"/>
</dbReference>
<dbReference type="RefSeq" id="WP_354445352.1">
    <property type="nucleotide sequence ID" value="NZ_JBEPSH010000006.1"/>
</dbReference>
<feature type="signal peptide" evidence="2">
    <location>
        <begin position="1"/>
        <end position="26"/>
    </location>
</feature>
<name>A0ABV2QB57_9BURK</name>
<organism evidence="3 4">
    <name type="scientific">Ottowia thiooxydans</name>
    <dbReference type="NCBI Taxonomy" id="219182"/>
    <lineage>
        <taxon>Bacteria</taxon>
        <taxon>Pseudomonadati</taxon>
        <taxon>Pseudomonadota</taxon>
        <taxon>Betaproteobacteria</taxon>
        <taxon>Burkholderiales</taxon>
        <taxon>Comamonadaceae</taxon>
        <taxon>Ottowia</taxon>
    </lineage>
</organism>
<sequence length="327" mass="34426">MTLTRRDLILGAAAAPLIAHPMSAFAQGIDVAKIVVGFPAGGGIDLVARRIADKLRPGYAKTVVVDNRPGAGGQIAVSAVKSAPADGTSLLLTPMSILAIYPHTYKKLPYDPVTDLMPVSRVVEFGFGVAVGPSVPASVTTVPELMAWFRAHPAQANYGTAAPASTMNFIGDLLARAAKTDMRHVPYRGSQLAIQDMIGGQVPAVVAPLGELTPHLKGDRSRLLVTTGASRSRFFPKTPTLGEQGFAELAFTEWHGLFAPTGTPVDTVQRLNAAVRAALAQPDVIEAMAVQSYEVAPSTPQELGALMARDTQLWGKLIASTGFKPEN</sequence>
<dbReference type="PANTHER" id="PTHR42928">
    <property type="entry name" value="TRICARBOXYLATE-BINDING PROTEIN"/>
    <property type="match status" value="1"/>
</dbReference>
<evidence type="ECO:0000256" key="2">
    <source>
        <dbReference type="SAM" id="SignalP"/>
    </source>
</evidence>
<accession>A0ABV2QB57</accession>
<comment type="similarity">
    <text evidence="1">Belongs to the UPF0065 (bug) family.</text>
</comment>
<keyword evidence="2" id="KW-0732">Signal</keyword>
<dbReference type="InterPro" id="IPR005064">
    <property type="entry name" value="BUG"/>
</dbReference>
<dbReference type="EMBL" id="JBEPSH010000006">
    <property type="protein sequence ID" value="MET4578266.1"/>
    <property type="molecule type" value="Genomic_DNA"/>
</dbReference>
<dbReference type="PANTHER" id="PTHR42928:SF5">
    <property type="entry name" value="BLR1237 PROTEIN"/>
    <property type="match status" value="1"/>
</dbReference>
<keyword evidence="3" id="KW-0675">Receptor</keyword>
<dbReference type="CDD" id="cd13579">
    <property type="entry name" value="PBP2_Bug_NagM"/>
    <property type="match status" value="1"/>
</dbReference>
<dbReference type="SUPFAM" id="SSF53850">
    <property type="entry name" value="Periplasmic binding protein-like II"/>
    <property type="match status" value="1"/>
</dbReference>
<dbReference type="PIRSF" id="PIRSF017082">
    <property type="entry name" value="YflP"/>
    <property type="match status" value="1"/>
</dbReference>
<comment type="caution">
    <text evidence="3">The sequence shown here is derived from an EMBL/GenBank/DDBJ whole genome shotgun (WGS) entry which is preliminary data.</text>
</comment>
<proteinExistence type="inferred from homology"/>
<dbReference type="InterPro" id="IPR042100">
    <property type="entry name" value="Bug_dom1"/>
</dbReference>
<dbReference type="Gene3D" id="3.40.190.10">
    <property type="entry name" value="Periplasmic binding protein-like II"/>
    <property type="match status" value="1"/>
</dbReference>
<dbReference type="Pfam" id="PF03401">
    <property type="entry name" value="TctC"/>
    <property type="match status" value="1"/>
</dbReference>